<dbReference type="InterPro" id="IPR002124">
    <property type="entry name" value="Cyt_c_oxidase_su5b"/>
</dbReference>
<evidence type="ECO:0000313" key="5">
    <source>
        <dbReference type="Proteomes" id="UP000230066"/>
    </source>
</evidence>
<dbReference type="GO" id="GO:0006123">
    <property type="term" value="P:mitochondrial electron transport, cytochrome c to oxygen"/>
    <property type="evidence" value="ECO:0007669"/>
    <property type="project" value="InterPro"/>
</dbReference>
<keyword evidence="1 3" id="KW-0479">Metal-binding</keyword>
<feature type="binding site" evidence="3">
    <location>
        <position position="95"/>
    </location>
    <ligand>
        <name>Zn(2+)</name>
        <dbReference type="ChEBI" id="CHEBI:29105"/>
    </ligand>
</feature>
<feature type="binding site" evidence="3">
    <location>
        <position position="97"/>
    </location>
    <ligand>
        <name>Zn(2+)</name>
        <dbReference type="ChEBI" id="CHEBI:29105"/>
    </ligand>
</feature>
<protein>
    <submittedName>
        <fullName evidence="4">Cytochrome-c oxidase</fullName>
    </submittedName>
</protein>
<feature type="binding site" evidence="3">
    <location>
        <position position="119"/>
    </location>
    <ligand>
        <name>Zn(2+)</name>
        <dbReference type="ChEBI" id="CHEBI:29105"/>
    </ligand>
</feature>
<dbReference type="PROSITE" id="PS51359">
    <property type="entry name" value="COX5B_2"/>
    <property type="match status" value="1"/>
</dbReference>
<sequence length="137" mass="15540">MFCCISRTVGRHVCTRPSNSLTRNFSSGSSATHSDKIASFPILADAIKDRNYRLVSWLITEQDPYEIRRVQIPSFTSVSQPTLVASDAPSRMIGCVCEPEADAINWMELKKGDPVQCYCGHWFQLVSYEEYFKQTGY</sequence>
<dbReference type="GO" id="GO:0005740">
    <property type="term" value="C:mitochondrial envelope"/>
    <property type="evidence" value="ECO:0007669"/>
    <property type="project" value="InterPro"/>
</dbReference>
<organism evidence="4 5">
    <name type="scientific">Fasciola hepatica</name>
    <name type="common">Liver fluke</name>
    <dbReference type="NCBI Taxonomy" id="6192"/>
    <lineage>
        <taxon>Eukaryota</taxon>
        <taxon>Metazoa</taxon>
        <taxon>Spiralia</taxon>
        <taxon>Lophotrochozoa</taxon>
        <taxon>Platyhelminthes</taxon>
        <taxon>Trematoda</taxon>
        <taxon>Digenea</taxon>
        <taxon>Plagiorchiida</taxon>
        <taxon>Echinostomata</taxon>
        <taxon>Echinostomatoidea</taxon>
        <taxon>Fasciolidae</taxon>
        <taxon>Fasciola</taxon>
    </lineage>
</organism>
<dbReference type="PANTHER" id="PTHR10122">
    <property type="entry name" value="CYTOCHROME C OXIDASE SUBUNIT 5B, MITOCHONDRIAL"/>
    <property type="match status" value="1"/>
</dbReference>
<gene>
    <name evidence="4" type="ORF">D915_000064</name>
</gene>
<dbReference type="InterPro" id="IPR036972">
    <property type="entry name" value="Cyt_c_oxidase_su5b_sf"/>
</dbReference>
<proteinExistence type="predicted"/>
<reference evidence="4" key="1">
    <citation type="submission" date="2019-03" db="EMBL/GenBank/DDBJ databases">
        <title>Improved annotation for the trematode Fasciola hepatica.</title>
        <authorList>
            <person name="Choi Y.-J."/>
            <person name="Martin J."/>
            <person name="Mitreva M."/>
        </authorList>
    </citation>
    <scope>NUCLEOTIDE SEQUENCE [LARGE SCALE GENOMIC DNA]</scope>
</reference>
<keyword evidence="2 3" id="KW-0862">Zinc</keyword>
<dbReference type="AlphaFoldDB" id="A0A4E0S0Q1"/>
<name>A0A4E0S0Q1_FASHE</name>
<dbReference type="Gene3D" id="2.60.11.10">
    <property type="entry name" value="Cytochrome c oxidase, subunit Vb"/>
    <property type="match status" value="1"/>
</dbReference>
<dbReference type="GO" id="GO:0046872">
    <property type="term" value="F:metal ion binding"/>
    <property type="evidence" value="ECO:0007669"/>
    <property type="project" value="UniProtKB-KW"/>
</dbReference>
<evidence type="ECO:0000256" key="1">
    <source>
        <dbReference type="ARBA" id="ARBA00022723"/>
    </source>
</evidence>
<comment type="caution">
    <text evidence="4">The sequence shown here is derived from an EMBL/GenBank/DDBJ whole genome shotgun (WGS) entry which is preliminary data.</text>
</comment>
<accession>A0A4E0S0Q1</accession>
<evidence type="ECO:0000313" key="4">
    <source>
        <dbReference type="EMBL" id="THD29087.1"/>
    </source>
</evidence>
<keyword evidence="5" id="KW-1185">Reference proteome</keyword>
<dbReference type="EMBL" id="JXXN02000010">
    <property type="protein sequence ID" value="THD29087.1"/>
    <property type="molecule type" value="Genomic_DNA"/>
</dbReference>
<dbReference type="Proteomes" id="UP000230066">
    <property type="component" value="Unassembled WGS sequence"/>
</dbReference>
<dbReference type="SUPFAM" id="SSF57802">
    <property type="entry name" value="Rubredoxin-like"/>
    <property type="match status" value="1"/>
</dbReference>
<evidence type="ECO:0000256" key="2">
    <source>
        <dbReference type="ARBA" id="ARBA00022833"/>
    </source>
</evidence>
<feature type="binding site" evidence="3">
    <location>
        <position position="117"/>
    </location>
    <ligand>
        <name>Zn(2+)</name>
        <dbReference type="ChEBI" id="CHEBI:29105"/>
    </ligand>
</feature>
<dbReference type="PANTHER" id="PTHR10122:SF0">
    <property type="entry name" value="CYTOCHROME C OXIDASE SUBUNIT 5B, ISOFORM A-RELATED"/>
    <property type="match status" value="1"/>
</dbReference>
<evidence type="ECO:0000256" key="3">
    <source>
        <dbReference type="PIRSR" id="PIRSR602124-1"/>
    </source>
</evidence>
<dbReference type="GO" id="GO:0045277">
    <property type="term" value="C:respiratory chain complex IV"/>
    <property type="evidence" value="ECO:0007669"/>
    <property type="project" value="InterPro"/>
</dbReference>